<dbReference type="SUPFAM" id="SSF53474">
    <property type="entry name" value="alpha/beta-Hydrolases"/>
    <property type="match status" value="1"/>
</dbReference>
<reference evidence="2" key="1">
    <citation type="submission" date="2023-06" db="EMBL/GenBank/DDBJ databases">
        <title>Genomic of Parafulvivirga corallium.</title>
        <authorList>
            <person name="Wang G."/>
        </authorList>
    </citation>
    <scope>NUCLEOTIDE SEQUENCE</scope>
    <source>
        <strain evidence="2">BMA10</strain>
    </source>
</reference>
<dbReference type="GO" id="GO:0016787">
    <property type="term" value="F:hydrolase activity"/>
    <property type="evidence" value="ECO:0007669"/>
    <property type="project" value="UniProtKB-KW"/>
</dbReference>
<sequence>MKTLVLNSTIRFTALLILICSVVLTSGHAQQYETFKVEVKGKGIPMILIPGLNSSPEVWNETIEKYRSNFECHLVHLAGFAGLKPLSNTDDFTKRVRDDLIAYIKEEQLKKPVIMGHSLGGFLALWIGSKEPDLVGPLLIIDGLPFLPAIQMIGATPETTEPMAKGMMTQMQNQSAEQRAMYARQFLTTMITDESDLEKAVEWGKHSDPATSAQAMYDLYVTDLRNEIAKIKSPTLVLGAWIGFKDYGATRENTEPKYQNQFKKIPDHKIKFTDKGKHFIMWDDPDFFFYETNQFLDKYVDRNE</sequence>
<dbReference type="InterPro" id="IPR050266">
    <property type="entry name" value="AB_hydrolase_sf"/>
</dbReference>
<evidence type="ECO:0000259" key="1">
    <source>
        <dbReference type="Pfam" id="PF12697"/>
    </source>
</evidence>
<evidence type="ECO:0000313" key="2">
    <source>
        <dbReference type="EMBL" id="MDN5202048.1"/>
    </source>
</evidence>
<keyword evidence="2" id="KW-0378">Hydrolase</keyword>
<organism evidence="2 3">
    <name type="scientific">Splendidivirga corallicola</name>
    <dbReference type="NCBI Taxonomy" id="3051826"/>
    <lineage>
        <taxon>Bacteria</taxon>
        <taxon>Pseudomonadati</taxon>
        <taxon>Bacteroidota</taxon>
        <taxon>Cytophagia</taxon>
        <taxon>Cytophagales</taxon>
        <taxon>Splendidivirgaceae</taxon>
        <taxon>Splendidivirga</taxon>
    </lineage>
</organism>
<protein>
    <submittedName>
        <fullName evidence="2">Alpha/beta hydrolase</fullName>
    </submittedName>
</protein>
<dbReference type="Proteomes" id="UP001172082">
    <property type="component" value="Unassembled WGS sequence"/>
</dbReference>
<dbReference type="EMBL" id="JAUJEA010000003">
    <property type="protein sequence ID" value="MDN5202048.1"/>
    <property type="molecule type" value="Genomic_DNA"/>
</dbReference>
<keyword evidence="3" id="KW-1185">Reference proteome</keyword>
<dbReference type="InterPro" id="IPR000073">
    <property type="entry name" value="AB_hydrolase_1"/>
</dbReference>
<comment type="caution">
    <text evidence="2">The sequence shown here is derived from an EMBL/GenBank/DDBJ whole genome shotgun (WGS) entry which is preliminary data.</text>
</comment>
<name>A0ABT8KNM8_9BACT</name>
<gene>
    <name evidence="2" type="ORF">QQ008_11760</name>
</gene>
<accession>A0ABT8KNM8</accession>
<dbReference type="Pfam" id="PF12697">
    <property type="entry name" value="Abhydrolase_6"/>
    <property type="match status" value="1"/>
</dbReference>
<feature type="domain" description="AB hydrolase-1" evidence="1">
    <location>
        <begin position="47"/>
        <end position="288"/>
    </location>
</feature>
<dbReference type="InterPro" id="IPR029058">
    <property type="entry name" value="AB_hydrolase_fold"/>
</dbReference>
<dbReference type="Gene3D" id="3.40.50.1820">
    <property type="entry name" value="alpha/beta hydrolase"/>
    <property type="match status" value="1"/>
</dbReference>
<dbReference type="RefSeq" id="WP_346752071.1">
    <property type="nucleotide sequence ID" value="NZ_JAUJEA010000003.1"/>
</dbReference>
<dbReference type="PANTHER" id="PTHR43798">
    <property type="entry name" value="MONOACYLGLYCEROL LIPASE"/>
    <property type="match status" value="1"/>
</dbReference>
<evidence type="ECO:0000313" key="3">
    <source>
        <dbReference type="Proteomes" id="UP001172082"/>
    </source>
</evidence>
<proteinExistence type="predicted"/>